<evidence type="ECO:0000259" key="1">
    <source>
        <dbReference type="Pfam" id="PF10006"/>
    </source>
</evidence>
<dbReference type="InterPro" id="IPR018720">
    <property type="entry name" value="DUF2249"/>
</dbReference>
<proteinExistence type="predicted"/>
<organism evidence="2">
    <name type="scientific">hydrothermal vent metagenome</name>
    <dbReference type="NCBI Taxonomy" id="652676"/>
    <lineage>
        <taxon>unclassified sequences</taxon>
        <taxon>metagenomes</taxon>
        <taxon>ecological metagenomes</taxon>
    </lineage>
</organism>
<evidence type="ECO:0000313" key="2">
    <source>
        <dbReference type="EMBL" id="SFV57092.1"/>
    </source>
</evidence>
<reference evidence="2" key="1">
    <citation type="submission" date="2016-10" db="EMBL/GenBank/DDBJ databases">
        <authorList>
            <person name="de Groot N.N."/>
        </authorList>
    </citation>
    <scope>NUCLEOTIDE SEQUENCE</scope>
</reference>
<name>A0A1W1BUH0_9ZZZZ</name>
<accession>A0A1W1BUH0</accession>
<dbReference type="EMBL" id="FPHB01000038">
    <property type="protein sequence ID" value="SFV57092.1"/>
    <property type="molecule type" value="Genomic_DNA"/>
</dbReference>
<feature type="domain" description="DUF2249" evidence="1">
    <location>
        <begin position="34"/>
        <end position="97"/>
    </location>
</feature>
<sequence>MNTLPQNAQETQVEGSTVPFYTYEENGVTYLYFDSSKTGHPEPMVNAMSGLKALKDTQKLVMINHKPPMGLFPKIEADYSYEVEELDNGLFKITFTKKADAAGATNYNDTACNG</sequence>
<protein>
    <recommendedName>
        <fullName evidence="1">DUF2249 domain-containing protein</fullName>
    </recommendedName>
</protein>
<dbReference type="AlphaFoldDB" id="A0A1W1BUH0"/>
<gene>
    <name evidence="2" type="ORF">MNB_SM-7-481</name>
</gene>
<dbReference type="Pfam" id="PF10006">
    <property type="entry name" value="DUF2249"/>
    <property type="match status" value="1"/>
</dbReference>